<reference evidence="7 8" key="1">
    <citation type="submission" date="2024-01" db="EMBL/GenBank/DDBJ databases">
        <title>The complete chloroplast genome sequence of Lithospermum erythrorhizon: insights into the phylogenetic relationship among Boraginaceae species and the maternal lineages of purple gromwells.</title>
        <authorList>
            <person name="Okada T."/>
            <person name="Watanabe K."/>
        </authorList>
    </citation>
    <scope>NUCLEOTIDE SEQUENCE [LARGE SCALE GENOMIC DNA]</scope>
</reference>
<dbReference type="PANTHER" id="PTHR46622:SF3">
    <property type="entry name" value="ZINC ION BINDING PROTEIN"/>
    <property type="match status" value="1"/>
</dbReference>
<dbReference type="PANTHER" id="PTHR46622">
    <property type="entry name" value="DNA-DEPENDENT METALLOPROTEASE WSS1"/>
    <property type="match status" value="1"/>
</dbReference>
<dbReference type="GO" id="GO:0008270">
    <property type="term" value="F:zinc ion binding"/>
    <property type="evidence" value="ECO:0007669"/>
    <property type="project" value="UniProtKB-KW"/>
</dbReference>
<dbReference type="Proteomes" id="UP001454036">
    <property type="component" value="Unassembled WGS sequence"/>
</dbReference>
<dbReference type="PROSITE" id="PS51397">
    <property type="entry name" value="WLM"/>
    <property type="match status" value="1"/>
</dbReference>
<dbReference type="AlphaFoldDB" id="A0AAV3RUL1"/>
<dbReference type="SMART" id="SM00547">
    <property type="entry name" value="ZnF_RBZ"/>
    <property type="match status" value="2"/>
</dbReference>
<evidence type="ECO:0000259" key="5">
    <source>
        <dbReference type="PROSITE" id="PS50199"/>
    </source>
</evidence>
<dbReference type="GO" id="GO:0005634">
    <property type="term" value="C:nucleus"/>
    <property type="evidence" value="ECO:0007669"/>
    <property type="project" value="TreeGrafter"/>
</dbReference>
<gene>
    <name evidence="7" type="ORF">LIER_42424</name>
</gene>
<dbReference type="InterPro" id="IPR053000">
    <property type="entry name" value="WSS1-like_metalloprotease"/>
</dbReference>
<proteinExistence type="predicted"/>
<keyword evidence="7" id="KW-0378">Hydrolase</keyword>
<dbReference type="Pfam" id="PF00641">
    <property type="entry name" value="Zn_ribbon_RanBP"/>
    <property type="match status" value="1"/>
</dbReference>
<dbReference type="Pfam" id="PF08325">
    <property type="entry name" value="WLM"/>
    <property type="match status" value="1"/>
</dbReference>
<dbReference type="GO" id="GO:0008237">
    <property type="term" value="F:metallopeptidase activity"/>
    <property type="evidence" value="ECO:0007669"/>
    <property type="project" value="TreeGrafter"/>
</dbReference>
<dbReference type="SUPFAM" id="SSF90209">
    <property type="entry name" value="Ran binding protein zinc finger-like"/>
    <property type="match status" value="1"/>
</dbReference>
<protein>
    <submittedName>
        <fullName evidence="7">Protease</fullName>
    </submittedName>
</protein>
<dbReference type="GO" id="GO:0006508">
    <property type="term" value="P:proteolysis"/>
    <property type="evidence" value="ECO:0007669"/>
    <property type="project" value="UniProtKB-KW"/>
</dbReference>
<evidence type="ECO:0000259" key="6">
    <source>
        <dbReference type="PROSITE" id="PS51397"/>
    </source>
</evidence>
<comment type="caution">
    <text evidence="7">The sequence shown here is derived from an EMBL/GenBank/DDBJ whole genome shotgun (WGS) entry which is preliminary data.</text>
</comment>
<dbReference type="InterPro" id="IPR036443">
    <property type="entry name" value="Znf_RanBP2_sf"/>
</dbReference>
<dbReference type="InterPro" id="IPR001876">
    <property type="entry name" value="Znf_RanBP2"/>
</dbReference>
<feature type="domain" description="RanBP2-type" evidence="5">
    <location>
        <begin position="260"/>
        <end position="289"/>
    </location>
</feature>
<accession>A0AAV3RUL1</accession>
<dbReference type="Gene3D" id="2.30.30.380">
    <property type="entry name" value="Zn-finger domain of Sec23/24"/>
    <property type="match status" value="1"/>
</dbReference>
<sequence length="300" mass="32552">MLHELCHNAHAPHNSSFYKLWDEIRKECEDLMSKGISGTAEGFDLQGRRLGGTFPQPSLPFLSRTALAAAEKRAKLNQLFPSGPVRLGGDRSMLALNPRQAAAMAAERRLLDNTWCGSESFDENDTTDQEPLAGCGKSKTSLELDERVLHESSLKRARVSENNSLCKASTCSSSVSEPSCDPNGKTHKVSLQTGSSSSCPLDVEELFITSMSSQTGVGNGTQSTGKFSTWECSKCTLLNPALAPVCELCSTHRPKDVDRKYNSWSCKICTLDNDVKLEACGACGNWRYSTVATLTTNLGT</sequence>
<evidence type="ECO:0000256" key="4">
    <source>
        <dbReference type="PROSITE-ProRule" id="PRU00322"/>
    </source>
</evidence>
<evidence type="ECO:0000256" key="3">
    <source>
        <dbReference type="ARBA" id="ARBA00022833"/>
    </source>
</evidence>
<keyword evidence="3" id="KW-0862">Zinc</keyword>
<keyword evidence="2 4" id="KW-0863">Zinc-finger</keyword>
<evidence type="ECO:0000256" key="1">
    <source>
        <dbReference type="ARBA" id="ARBA00022723"/>
    </source>
</evidence>
<dbReference type="GO" id="GO:0006281">
    <property type="term" value="P:DNA repair"/>
    <property type="evidence" value="ECO:0007669"/>
    <property type="project" value="TreeGrafter"/>
</dbReference>
<evidence type="ECO:0000256" key="2">
    <source>
        <dbReference type="ARBA" id="ARBA00022771"/>
    </source>
</evidence>
<keyword evidence="8" id="KW-1185">Reference proteome</keyword>
<dbReference type="PROSITE" id="PS01358">
    <property type="entry name" value="ZF_RANBP2_1"/>
    <property type="match status" value="2"/>
</dbReference>
<dbReference type="InterPro" id="IPR013536">
    <property type="entry name" value="WLM_dom"/>
</dbReference>
<evidence type="ECO:0000313" key="7">
    <source>
        <dbReference type="EMBL" id="GAA0183541.1"/>
    </source>
</evidence>
<keyword evidence="1" id="KW-0479">Metal-binding</keyword>
<feature type="domain" description="WLM" evidence="6">
    <location>
        <begin position="1"/>
        <end position="111"/>
    </location>
</feature>
<feature type="domain" description="RanBP2-type" evidence="5">
    <location>
        <begin position="226"/>
        <end position="255"/>
    </location>
</feature>
<organism evidence="7 8">
    <name type="scientific">Lithospermum erythrorhizon</name>
    <name type="common">Purple gromwell</name>
    <name type="synonym">Lithospermum officinale var. erythrorhizon</name>
    <dbReference type="NCBI Taxonomy" id="34254"/>
    <lineage>
        <taxon>Eukaryota</taxon>
        <taxon>Viridiplantae</taxon>
        <taxon>Streptophyta</taxon>
        <taxon>Embryophyta</taxon>
        <taxon>Tracheophyta</taxon>
        <taxon>Spermatophyta</taxon>
        <taxon>Magnoliopsida</taxon>
        <taxon>eudicotyledons</taxon>
        <taxon>Gunneridae</taxon>
        <taxon>Pentapetalae</taxon>
        <taxon>asterids</taxon>
        <taxon>lamiids</taxon>
        <taxon>Boraginales</taxon>
        <taxon>Boraginaceae</taxon>
        <taxon>Boraginoideae</taxon>
        <taxon>Lithospermeae</taxon>
        <taxon>Lithospermum</taxon>
    </lineage>
</organism>
<name>A0AAV3RUL1_LITER</name>
<keyword evidence="7" id="KW-0645">Protease</keyword>
<dbReference type="PROSITE" id="PS50199">
    <property type="entry name" value="ZF_RANBP2_2"/>
    <property type="match status" value="2"/>
</dbReference>
<dbReference type="EMBL" id="BAABME010029353">
    <property type="protein sequence ID" value="GAA0183541.1"/>
    <property type="molecule type" value="Genomic_DNA"/>
</dbReference>
<evidence type="ECO:0000313" key="8">
    <source>
        <dbReference type="Proteomes" id="UP001454036"/>
    </source>
</evidence>